<accession>A0A178HYP1</accession>
<name>A0A178HYP1_9HYPH</name>
<organism evidence="1 2">
    <name type="scientific">Devosia elaeis</name>
    <dbReference type="NCBI Taxonomy" id="1770058"/>
    <lineage>
        <taxon>Bacteria</taxon>
        <taxon>Pseudomonadati</taxon>
        <taxon>Pseudomonadota</taxon>
        <taxon>Alphaproteobacteria</taxon>
        <taxon>Hyphomicrobiales</taxon>
        <taxon>Devosiaceae</taxon>
        <taxon>Devosia</taxon>
    </lineage>
</organism>
<reference evidence="1 2" key="1">
    <citation type="submission" date="2016-03" db="EMBL/GenBank/DDBJ databases">
        <title>Genome sequencing of Devosia sp. S37.</title>
        <authorList>
            <person name="Mohd Nor M."/>
        </authorList>
    </citation>
    <scope>NUCLEOTIDE SEQUENCE [LARGE SCALE GENOMIC DNA]</scope>
    <source>
        <strain evidence="1 2">S37</strain>
    </source>
</reference>
<dbReference type="RefSeq" id="WP_067454746.1">
    <property type="nucleotide sequence ID" value="NZ_LVVY01000076.1"/>
</dbReference>
<dbReference type="OrthoDB" id="7951234at2"/>
<protein>
    <submittedName>
        <fullName evidence="1">Uncharacterized protein</fullName>
    </submittedName>
</protein>
<proteinExistence type="predicted"/>
<dbReference type="Proteomes" id="UP000078389">
    <property type="component" value="Unassembled WGS sequence"/>
</dbReference>
<sequence length="108" mass="10525">MQSAAASPSQTKGAMLPALAVAGFALVGGGAALNMPPATGEMGVVFAPWTGQSEALGAIVAAGGYVVDSGRFSNVMIAYGADPGFAARIRAEGAWLVLAATGLCAPAE</sequence>
<evidence type="ECO:0000313" key="2">
    <source>
        <dbReference type="Proteomes" id="UP000078389"/>
    </source>
</evidence>
<dbReference type="EMBL" id="LVVY01000076">
    <property type="protein sequence ID" value="OAM77839.1"/>
    <property type="molecule type" value="Genomic_DNA"/>
</dbReference>
<keyword evidence="2" id="KW-1185">Reference proteome</keyword>
<gene>
    <name evidence="1" type="ORF">A3840_08375</name>
</gene>
<dbReference type="STRING" id="1770058.A3840_08375"/>
<comment type="caution">
    <text evidence="1">The sequence shown here is derived from an EMBL/GenBank/DDBJ whole genome shotgun (WGS) entry which is preliminary data.</text>
</comment>
<evidence type="ECO:0000313" key="1">
    <source>
        <dbReference type="EMBL" id="OAM77839.1"/>
    </source>
</evidence>
<dbReference type="AlphaFoldDB" id="A0A178HYP1"/>